<dbReference type="InterPro" id="IPR043502">
    <property type="entry name" value="DNA/RNA_pol_sf"/>
</dbReference>
<sequence length="268" mass="30791">MVRKASQKWRMCIDYIDLNKACPKDPYPFLNIDDLVDGVLGCGLLSFMDAYTGYNQIKMHPNNDSKMMFIIDEDNNVVKSDEVDQHSESLTSIFSILRDHQLKLNPNKCSFRIKVGKFLGFMLTRIGIKVNPKKCKVVIKIRSPKSFKEAYRFKWTDNYEAAFQELKMMLASLQFWESGLKGTTSLIRGPLSWDEISKRAKVLVAKSDSQLMTGHSFSYPLGKRKPNTPSRKFMKGHVGCILEEGPLHARSYMLVTTRQPLREAAWHL</sequence>
<dbReference type="PANTHER" id="PTHR24559:SF430">
    <property type="entry name" value="RNA-DIRECTED DNA POLYMERASE"/>
    <property type="match status" value="1"/>
</dbReference>
<organism evidence="1 2">
    <name type="scientific">Mucuna pruriens</name>
    <name type="common">Velvet bean</name>
    <name type="synonym">Dolichos pruriens</name>
    <dbReference type="NCBI Taxonomy" id="157652"/>
    <lineage>
        <taxon>Eukaryota</taxon>
        <taxon>Viridiplantae</taxon>
        <taxon>Streptophyta</taxon>
        <taxon>Embryophyta</taxon>
        <taxon>Tracheophyta</taxon>
        <taxon>Spermatophyta</taxon>
        <taxon>Magnoliopsida</taxon>
        <taxon>eudicotyledons</taxon>
        <taxon>Gunneridae</taxon>
        <taxon>Pentapetalae</taxon>
        <taxon>rosids</taxon>
        <taxon>fabids</taxon>
        <taxon>Fabales</taxon>
        <taxon>Fabaceae</taxon>
        <taxon>Papilionoideae</taxon>
        <taxon>50 kb inversion clade</taxon>
        <taxon>NPAAA clade</taxon>
        <taxon>indigoferoid/millettioid clade</taxon>
        <taxon>Phaseoleae</taxon>
        <taxon>Mucuna</taxon>
    </lineage>
</organism>
<proteinExistence type="predicted"/>
<protein>
    <recommendedName>
        <fullName evidence="3">Reverse transcriptase domain-containing protein</fullName>
    </recommendedName>
</protein>
<dbReference type="EMBL" id="QJKJ01010772">
    <property type="protein sequence ID" value="RDX72777.1"/>
    <property type="molecule type" value="Genomic_DNA"/>
</dbReference>
<name>A0A371F3A7_MUCPR</name>
<dbReference type="AlphaFoldDB" id="A0A371F3A7"/>
<evidence type="ECO:0000313" key="2">
    <source>
        <dbReference type="Proteomes" id="UP000257109"/>
    </source>
</evidence>
<dbReference type="InterPro" id="IPR043128">
    <property type="entry name" value="Rev_trsase/Diguanyl_cyclase"/>
</dbReference>
<dbReference type="Gene3D" id="3.30.70.270">
    <property type="match status" value="1"/>
</dbReference>
<accession>A0A371F3A7</accession>
<dbReference type="PANTHER" id="PTHR24559">
    <property type="entry name" value="TRANSPOSON TY3-I GAG-POL POLYPROTEIN"/>
    <property type="match status" value="1"/>
</dbReference>
<dbReference type="OrthoDB" id="542221at2759"/>
<dbReference type="Proteomes" id="UP000257109">
    <property type="component" value="Unassembled WGS sequence"/>
</dbReference>
<dbReference type="CDD" id="cd01647">
    <property type="entry name" value="RT_LTR"/>
    <property type="match status" value="1"/>
</dbReference>
<evidence type="ECO:0000313" key="1">
    <source>
        <dbReference type="EMBL" id="RDX72777.1"/>
    </source>
</evidence>
<dbReference type="SUPFAM" id="SSF56672">
    <property type="entry name" value="DNA/RNA polymerases"/>
    <property type="match status" value="1"/>
</dbReference>
<dbReference type="InterPro" id="IPR053134">
    <property type="entry name" value="RNA-dir_DNA_polymerase"/>
</dbReference>
<feature type="non-terminal residue" evidence="1">
    <location>
        <position position="1"/>
    </location>
</feature>
<gene>
    <name evidence="1" type="ORF">CR513_47687</name>
</gene>
<reference evidence="1" key="1">
    <citation type="submission" date="2018-05" db="EMBL/GenBank/DDBJ databases">
        <title>Draft genome of Mucuna pruriens seed.</title>
        <authorList>
            <person name="Nnadi N.E."/>
            <person name="Vos R."/>
            <person name="Hasami M.H."/>
            <person name="Devisetty U.K."/>
            <person name="Aguiy J.C."/>
        </authorList>
    </citation>
    <scope>NUCLEOTIDE SEQUENCE [LARGE SCALE GENOMIC DNA]</scope>
    <source>
        <strain evidence="1">JCA_2017</strain>
    </source>
</reference>
<keyword evidence="2" id="KW-1185">Reference proteome</keyword>
<comment type="caution">
    <text evidence="1">The sequence shown here is derived from an EMBL/GenBank/DDBJ whole genome shotgun (WGS) entry which is preliminary data.</text>
</comment>
<evidence type="ECO:0008006" key="3">
    <source>
        <dbReference type="Google" id="ProtNLM"/>
    </source>
</evidence>